<proteinExistence type="predicted"/>
<organism evidence="1 2">
    <name type="scientific">Candidatus Wallbacteria bacterium HGW-Wallbacteria-1</name>
    <dbReference type="NCBI Taxonomy" id="2013854"/>
    <lineage>
        <taxon>Bacteria</taxon>
        <taxon>Candidatus Walliibacteriota</taxon>
    </lineage>
</organism>
<evidence type="ECO:0000313" key="2">
    <source>
        <dbReference type="Proteomes" id="UP000233256"/>
    </source>
</evidence>
<dbReference type="AlphaFoldDB" id="A0A2N1PVE5"/>
<sequence>MVSFFIPLFTATKSTSCSSFRDAPRKRPDITAGSSPPKAKTYLISLLRSTPVFCTNSATLFC</sequence>
<protein>
    <submittedName>
        <fullName evidence="1">Uncharacterized protein</fullName>
    </submittedName>
</protein>
<comment type="caution">
    <text evidence="1">The sequence shown here is derived from an EMBL/GenBank/DDBJ whole genome shotgun (WGS) entry which is preliminary data.</text>
</comment>
<name>A0A2N1PVE5_9BACT</name>
<dbReference type="EMBL" id="PGXC01000001">
    <property type="protein sequence ID" value="PKK92314.1"/>
    <property type="molecule type" value="Genomic_DNA"/>
</dbReference>
<reference evidence="1 2" key="1">
    <citation type="journal article" date="2017" name="ISME J.">
        <title>Potential for microbial H2 and metal transformations associated with novel bacteria and archaea in deep terrestrial subsurface sediments.</title>
        <authorList>
            <person name="Hernsdorf A.W."/>
            <person name="Amano Y."/>
            <person name="Miyakawa K."/>
            <person name="Ise K."/>
            <person name="Suzuki Y."/>
            <person name="Anantharaman K."/>
            <person name="Probst A."/>
            <person name="Burstein D."/>
            <person name="Thomas B.C."/>
            <person name="Banfield J.F."/>
        </authorList>
    </citation>
    <scope>NUCLEOTIDE SEQUENCE [LARGE SCALE GENOMIC DNA]</scope>
    <source>
        <strain evidence="1">HGW-Wallbacteria-1</strain>
    </source>
</reference>
<dbReference type="Proteomes" id="UP000233256">
    <property type="component" value="Unassembled WGS sequence"/>
</dbReference>
<gene>
    <name evidence="1" type="ORF">CVV64_02550</name>
</gene>
<accession>A0A2N1PVE5</accession>
<evidence type="ECO:0000313" key="1">
    <source>
        <dbReference type="EMBL" id="PKK92314.1"/>
    </source>
</evidence>